<reference evidence="2" key="1">
    <citation type="journal article" date="2020" name="Stud. Mycol.">
        <title>101 Dothideomycetes genomes: a test case for predicting lifestyles and emergence of pathogens.</title>
        <authorList>
            <person name="Haridas S."/>
            <person name="Albert R."/>
            <person name="Binder M."/>
            <person name="Bloem J."/>
            <person name="Labutti K."/>
            <person name="Salamov A."/>
            <person name="Andreopoulos B."/>
            <person name="Baker S."/>
            <person name="Barry K."/>
            <person name="Bills G."/>
            <person name="Bluhm B."/>
            <person name="Cannon C."/>
            <person name="Castanera R."/>
            <person name="Culley D."/>
            <person name="Daum C."/>
            <person name="Ezra D."/>
            <person name="Gonzalez J."/>
            <person name="Henrissat B."/>
            <person name="Kuo A."/>
            <person name="Liang C."/>
            <person name="Lipzen A."/>
            <person name="Lutzoni F."/>
            <person name="Magnuson J."/>
            <person name="Mondo S."/>
            <person name="Nolan M."/>
            <person name="Ohm R."/>
            <person name="Pangilinan J."/>
            <person name="Park H.-J."/>
            <person name="Ramirez L."/>
            <person name="Alfaro M."/>
            <person name="Sun H."/>
            <person name="Tritt A."/>
            <person name="Yoshinaga Y."/>
            <person name="Zwiers L.-H."/>
            <person name="Turgeon B."/>
            <person name="Goodwin S."/>
            <person name="Spatafora J."/>
            <person name="Crous P."/>
            <person name="Grigoriev I."/>
        </authorList>
    </citation>
    <scope>NUCLEOTIDE SEQUENCE</scope>
    <source>
        <strain evidence="2">CBS 113979</strain>
    </source>
</reference>
<organism evidence="2 3">
    <name type="scientific">Aulographum hederae CBS 113979</name>
    <dbReference type="NCBI Taxonomy" id="1176131"/>
    <lineage>
        <taxon>Eukaryota</taxon>
        <taxon>Fungi</taxon>
        <taxon>Dikarya</taxon>
        <taxon>Ascomycota</taxon>
        <taxon>Pezizomycotina</taxon>
        <taxon>Dothideomycetes</taxon>
        <taxon>Pleosporomycetidae</taxon>
        <taxon>Aulographales</taxon>
        <taxon>Aulographaceae</taxon>
    </lineage>
</organism>
<sequence>MSSPNTFPSGRSGPSDTGSPHSQYPTITFSSPIPDTPSDHSDPLPINTGRPLNALFESDEDEEVSEQERSAVSDDPRRSNSQDTISSSHAVSSSPNLSTIEENAVSSEEWEHDDARFPSISPSQRVQHASAARKNTPNQPDTRENQNSPSRFSTITSTSSSPDAMSTPRNIKVRTGQPPSSWEEDERMDPLDPLSNPFLSSDEESEEESEESPDREVHLGSPIRSSTEDSENSPLDSPPH</sequence>
<evidence type="ECO:0000313" key="3">
    <source>
        <dbReference type="Proteomes" id="UP000800041"/>
    </source>
</evidence>
<dbReference type="AlphaFoldDB" id="A0A6G1GPG8"/>
<keyword evidence="3" id="KW-1185">Reference proteome</keyword>
<feature type="region of interest" description="Disordered" evidence="1">
    <location>
        <begin position="1"/>
        <end position="240"/>
    </location>
</feature>
<feature type="compositionally biased region" description="Low complexity" evidence="1">
    <location>
        <begin position="148"/>
        <end position="161"/>
    </location>
</feature>
<evidence type="ECO:0000256" key="1">
    <source>
        <dbReference type="SAM" id="MobiDB-lite"/>
    </source>
</evidence>
<name>A0A6G1GPG8_9PEZI</name>
<dbReference type="EMBL" id="ML977180">
    <property type="protein sequence ID" value="KAF1982821.1"/>
    <property type="molecule type" value="Genomic_DNA"/>
</dbReference>
<protein>
    <submittedName>
        <fullName evidence="2">Uncharacterized protein</fullName>
    </submittedName>
</protein>
<feature type="compositionally biased region" description="Basic and acidic residues" evidence="1">
    <location>
        <begin position="66"/>
        <end position="80"/>
    </location>
</feature>
<dbReference type="Proteomes" id="UP000800041">
    <property type="component" value="Unassembled WGS sequence"/>
</dbReference>
<gene>
    <name evidence="2" type="ORF">K402DRAFT_466441</name>
</gene>
<feature type="compositionally biased region" description="Polar residues" evidence="1">
    <location>
        <begin position="120"/>
        <end position="140"/>
    </location>
</feature>
<accession>A0A6G1GPG8</accession>
<feature type="compositionally biased region" description="Polar residues" evidence="1">
    <location>
        <begin position="1"/>
        <end position="33"/>
    </location>
</feature>
<evidence type="ECO:0000313" key="2">
    <source>
        <dbReference type="EMBL" id="KAF1982821.1"/>
    </source>
</evidence>
<proteinExistence type="predicted"/>
<feature type="non-terminal residue" evidence="2">
    <location>
        <position position="240"/>
    </location>
</feature>
<feature type="compositionally biased region" description="Acidic residues" evidence="1">
    <location>
        <begin position="201"/>
        <end position="211"/>
    </location>
</feature>
<feature type="compositionally biased region" description="Polar residues" evidence="1">
    <location>
        <begin position="81"/>
        <end position="106"/>
    </location>
</feature>